<dbReference type="Gene3D" id="1.20.1250.20">
    <property type="entry name" value="MFS general substrate transporter like domains"/>
    <property type="match status" value="1"/>
</dbReference>
<comment type="subcellular location">
    <subcellularLocation>
        <location evidence="1">Membrane</location>
        <topology evidence="1">Multi-pass membrane protein</topology>
    </subcellularLocation>
</comment>
<evidence type="ECO:0000313" key="8">
    <source>
        <dbReference type="EMBL" id="KAG1778846.1"/>
    </source>
</evidence>
<keyword evidence="2" id="KW-0813">Transport</keyword>
<organism evidence="8 9">
    <name type="scientific">Suillus placidus</name>
    <dbReference type="NCBI Taxonomy" id="48579"/>
    <lineage>
        <taxon>Eukaryota</taxon>
        <taxon>Fungi</taxon>
        <taxon>Dikarya</taxon>
        <taxon>Basidiomycota</taxon>
        <taxon>Agaricomycotina</taxon>
        <taxon>Agaricomycetes</taxon>
        <taxon>Agaricomycetidae</taxon>
        <taxon>Boletales</taxon>
        <taxon>Suillineae</taxon>
        <taxon>Suillaceae</taxon>
        <taxon>Suillus</taxon>
    </lineage>
</organism>
<dbReference type="GO" id="GO:0016020">
    <property type="term" value="C:membrane"/>
    <property type="evidence" value="ECO:0007669"/>
    <property type="project" value="UniProtKB-SubCell"/>
</dbReference>
<sequence length="253" mass="28227">MMAAEFISRSTVCMGVVMTVVAFVQTYPQLVVVRACLGVAEAGLFPGVVYYLTLWYPRHMLQYRIGLLFGAATVGGAFSGLLAFGIGYMGGMDGLEAWSWIFMLEGLATIVAAIVAFFGEYSTLLVDLPDTAKLLTPEERAFVVWRKSGWKSRYESNFFSEYDNSSVGEEERFAARHIWAAFRGWQVWLYIPIYVSIVEPPSFALFSDALESVFQVTTESEIAKTGCLAMHVARQDTNLTVCRFYCASPFIFS</sequence>
<dbReference type="InterPro" id="IPR011701">
    <property type="entry name" value="MFS"/>
</dbReference>
<keyword evidence="4 6" id="KW-1133">Transmembrane helix</keyword>
<feature type="transmembrane region" description="Helical" evidence="6">
    <location>
        <begin position="97"/>
        <end position="118"/>
    </location>
</feature>
<gene>
    <name evidence="8" type="ORF">EV702DRAFT_1026032</name>
</gene>
<evidence type="ECO:0000259" key="7">
    <source>
        <dbReference type="PROSITE" id="PS50850"/>
    </source>
</evidence>
<keyword evidence="5 6" id="KW-0472">Membrane</keyword>
<reference evidence="8" key="1">
    <citation type="journal article" date="2020" name="New Phytol.">
        <title>Comparative genomics reveals dynamic genome evolution in host specialist ectomycorrhizal fungi.</title>
        <authorList>
            <person name="Lofgren L.A."/>
            <person name="Nguyen N.H."/>
            <person name="Vilgalys R."/>
            <person name="Ruytinx J."/>
            <person name="Liao H.L."/>
            <person name="Branco S."/>
            <person name="Kuo A."/>
            <person name="LaButti K."/>
            <person name="Lipzen A."/>
            <person name="Andreopoulos W."/>
            <person name="Pangilinan J."/>
            <person name="Riley R."/>
            <person name="Hundley H."/>
            <person name="Na H."/>
            <person name="Barry K."/>
            <person name="Grigoriev I.V."/>
            <person name="Stajich J.E."/>
            <person name="Kennedy P.G."/>
        </authorList>
    </citation>
    <scope>NUCLEOTIDE SEQUENCE</scope>
    <source>
        <strain evidence="8">DOB743</strain>
    </source>
</reference>
<evidence type="ECO:0000256" key="3">
    <source>
        <dbReference type="ARBA" id="ARBA00022692"/>
    </source>
</evidence>
<feature type="transmembrane region" description="Helical" evidence="6">
    <location>
        <begin position="65"/>
        <end position="91"/>
    </location>
</feature>
<proteinExistence type="predicted"/>
<feature type="domain" description="Major facilitator superfamily (MFS) profile" evidence="7">
    <location>
        <begin position="1"/>
        <end position="253"/>
    </location>
</feature>
<evidence type="ECO:0000313" key="9">
    <source>
        <dbReference type="Proteomes" id="UP000714275"/>
    </source>
</evidence>
<keyword evidence="3 6" id="KW-0812">Transmembrane</keyword>
<dbReference type="AlphaFoldDB" id="A0A9P7D523"/>
<dbReference type="Pfam" id="PF07690">
    <property type="entry name" value="MFS_1"/>
    <property type="match status" value="1"/>
</dbReference>
<dbReference type="EMBL" id="JABBWD010000014">
    <property type="protein sequence ID" value="KAG1778846.1"/>
    <property type="molecule type" value="Genomic_DNA"/>
</dbReference>
<dbReference type="InterPro" id="IPR020846">
    <property type="entry name" value="MFS_dom"/>
</dbReference>
<evidence type="ECO:0000256" key="5">
    <source>
        <dbReference type="ARBA" id="ARBA00023136"/>
    </source>
</evidence>
<dbReference type="Proteomes" id="UP000714275">
    <property type="component" value="Unassembled WGS sequence"/>
</dbReference>
<name>A0A9P7D523_9AGAM</name>
<keyword evidence="9" id="KW-1185">Reference proteome</keyword>
<feature type="transmembrane region" description="Helical" evidence="6">
    <location>
        <begin position="7"/>
        <end position="25"/>
    </location>
</feature>
<dbReference type="GO" id="GO:0022857">
    <property type="term" value="F:transmembrane transporter activity"/>
    <property type="evidence" value="ECO:0007669"/>
    <property type="project" value="InterPro"/>
</dbReference>
<accession>A0A9P7D523</accession>
<comment type="caution">
    <text evidence="8">The sequence shown here is derived from an EMBL/GenBank/DDBJ whole genome shotgun (WGS) entry which is preliminary data.</text>
</comment>
<dbReference type="PROSITE" id="PS50850">
    <property type="entry name" value="MFS"/>
    <property type="match status" value="1"/>
</dbReference>
<dbReference type="InterPro" id="IPR036259">
    <property type="entry name" value="MFS_trans_sf"/>
</dbReference>
<dbReference type="PANTHER" id="PTHR43791:SF18">
    <property type="entry name" value="NICOTINIC ACID TRANSPORTER TNA1, PUTATIVE (AFU_ORTHOLOGUE AFUA_3G03820)-RELATED"/>
    <property type="match status" value="1"/>
</dbReference>
<evidence type="ECO:0000256" key="1">
    <source>
        <dbReference type="ARBA" id="ARBA00004141"/>
    </source>
</evidence>
<dbReference type="SUPFAM" id="SSF103473">
    <property type="entry name" value="MFS general substrate transporter"/>
    <property type="match status" value="1"/>
</dbReference>
<evidence type="ECO:0000256" key="6">
    <source>
        <dbReference type="SAM" id="Phobius"/>
    </source>
</evidence>
<feature type="transmembrane region" description="Helical" evidence="6">
    <location>
        <begin position="31"/>
        <end position="53"/>
    </location>
</feature>
<dbReference type="PANTHER" id="PTHR43791">
    <property type="entry name" value="PERMEASE-RELATED"/>
    <property type="match status" value="1"/>
</dbReference>
<evidence type="ECO:0000256" key="4">
    <source>
        <dbReference type="ARBA" id="ARBA00022989"/>
    </source>
</evidence>
<protein>
    <submittedName>
        <fullName evidence="8">Major facilitator superfamily domain-containing protein</fullName>
    </submittedName>
</protein>
<dbReference type="OrthoDB" id="2682750at2759"/>
<evidence type="ECO:0000256" key="2">
    <source>
        <dbReference type="ARBA" id="ARBA00022448"/>
    </source>
</evidence>